<feature type="domain" description="Peptidase M1 membrane alanine aminopeptidase" evidence="26">
    <location>
        <begin position="889"/>
        <end position="1115"/>
    </location>
</feature>
<accession>A0A026VYW9</accession>
<keyword evidence="30" id="KW-1185">Reference proteome</keyword>
<evidence type="ECO:0000259" key="27">
    <source>
        <dbReference type="Pfam" id="PF11838"/>
    </source>
</evidence>
<keyword evidence="16" id="KW-1133">Transmembrane helix</keyword>
<organism evidence="29 30">
    <name type="scientific">Ooceraea biroi</name>
    <name type="common">Clonal raider ant</name>
    <name type="synonym">Cerapachys biroi</name>
    <dbReference type="NCBI Taxonomy" id="2015173"/>
    <lineage>
        <taxon>Eukaryota</taxon>
        <taxon>Metazoa</taxon>
        <taxon>Ecdysozoa</taxon>
        <taxon>Arthropoda</taxon>
        <taxon>Hexapoda</taxon>
        <taxon>Insecta</taxon>
        <taxon>Pterygota</taxon>
        <taxon>Neoptera</taxon>
        <taxon>Endopterygota</taxon>
        <taxon>Hymenoptera</taxon>
        <taxon>Apocrita</taxon>
        <taxon>Aculeata</taxon>
        <taxon>Formicoidea</taxon>
        <taxon>Formicidae</taxon>
        <taxon>Dorylinae</taxon>
        <taxon>Ooceraea</taxon>
    </lineage>
</organism>
<evidence type="ECO:0000259" key="28">
    <source>
        <dbReference type="Pfam" id="PF17900"/>
    </source>
</evidence>
<evidence type="ECO:0000256" key="4">
    <source>
        <dbReference type="ARBA" id="ARBA00010136"/>
    </source>
</evidence>
<dbReference type="GO" id="GO:0005737">
    <property type="term" value="C:cytoplasm"/>
    <property type="evidence" value="ECO:0007669"/>
    <property type="project" value="TreeGrafter"/>
</dbReference>
<dbReference type="GO" id="GO:0008270">
    <property type="term" value="F:zinc ion binding"/>
    <property type="evidence" value="ECO:0007669"/>
    <property type="project" value="InterPro"/>
</dbReference>
<evidence type="ECO:0000256" key="11">
    <source>
        <dbReference type="ARBA" id="ARBA00022723"/>
    </source>
</evidence>
<evidence type="ECO:0000256" key="16">
    <source>
        <dbReference type="ARBA" id="ARBA00022989"/>
    </source>
</evidence>
<keyword evidence="18" id="KW-0472">Membrane</keyword>
<keyword evidence="8" id="KW-0336">GPI-anchor</keyword>
<dbReference type="Pfam" id="PF11838">
    <property type="entry name" value="ERAP1_C"/>
    <property type="match status" value="3"/>
</dbReference>
<evidence type="ECO:0000256" key="10">
    <source>
        <dbReference type="ARBA" id="ARBA00022692"/>
    </source>
</evidence>
<dbReference type="OrthoDB" id="7549109at2759"/>
<evidence type="ECO:0000256" key="12">
    <source>
        <dbReference type="ARBA" id="ARBA00022729"/>
    </source>
</evidence>
<dbReference type="PRINTS" id="PR00756">
    <property type="entry name" value="ALADIPTASE"/>
</dbReference>
<dbReference type="FunFam" id="2.60.40.1910:FF:000008">
    <property type="entry name" value="Aminopeptidase"/>
    <property type="match status" value="2"/>
</dbReference>
<dbReference type="FunFam" id="1.10.390.10:FF:000019">
    <property type="entry name" value="Aminopeptidase"/>
    <property type="match status" value="3"/>
</dbReference>
<dbReference type="Gene3D" id="2.60.40.1730">
    <property type="entry name" value="tricorn interacting facor f3 domain"/>
    <property type="match status" value="4"/>
</dbReference>
<dbReference type="InterPro" id="IPR042097">
    <property type="entry name" value="Aminopeptidase_N-like_N_sf"/>
</dbReference>
<dbReference type="Gene3D" id="1.10.390.10">
    <property type="entry name" value="Neutral Protease Domain 2"/>
    <property type="match status" value="4"/>
</dbReference>
<keyword evidence="11 23" id="KW-0479">Metal-binding</keyword>
<evidence type="ECO:0000313" key="29">
    <source>
        <dbReference type="EMBL" id="EZA48631.1"/>
    </source>
</evidence>
<sequence>MTIIKGLLIALLLVAGHSVPLQDDVKVADNEVEESRVEESEKYRLPKQVEPMHYDVKLIPHIVEDNFTTNGEMSIDVKVREPTNTIALHTVDITVDEPWTNLMRKSEEENADPVQTYVPKQHHYDSETQILTIRFEELLDLGTYTLHLKFAGILADDDRGFYRTFYTDDDGNKVWLAMTHFQPVRARQAFPCWDEPAIKATFKFSIKHYPNYTSLSNMPSMRTNVDESDGKVWTHFETTPLMSTNILGFVIADYDHVSNLDDTIRIWAPKKLLQYAPSRLEIAETAMREFEKYTNSSVHVPKMDHVTSPHYTSRATENWGMIVYNEYGSVTPDDLWKALQDAVDESDVPHNDFKVKEVMYTWFEQAGYPIVTIERDYATGKIKATQKKFQYDPLELNITNAESDEAWWIPINFATQSNLDFSSTLPTHWLKPQDENLTIEGVDVNDWIIVNKQLTDPICRAAATTKLLAYLQDPAANRLLYDSRYSIICFGLMTVNESVWNQVQPVLNKSDNNFMGCSTNLDILQKQLTFNVSSWFSAFNMFSRMLKDPSNVDKAIDLFINNFANISRLEPPFHVVVDYAGPVLLRTSTGRGHKAYKAFLAIFVCFSSRVVHLEMRIFRKHLLLCVLIALFGGNAAEKFSFDEDILSQDTDLSQNDNDLIDYRLPTSVKPISYDLLLIQGSWDNFEFEGSIVIEAEVITATDNITLHVGNLKIKSNKVFVKGETDVVINKDEEYDNVTQKYTFILNETLAKDTIVQISIEYESTLNENMIGFYRSSYVDENGQIKRLAATQFQTTHARHAFPCFDEPSFKAVFNISIMRKEEYISLSNMPMKESTKTSRNGSTYYVDKFEQSVPMSTYLVAFIISEFDSRGTNEFKVWARPAAIDQANYALKIGNDSCKLLEELFDQKYTLPKMDMVAVPDFAAGAMENWGLVTYREARMLYDVRESSALAQQSVASVIVHEITHMWFGNLVTPEWWGCLWLSEAFARFFQYFGTAQIEVDWNMEEQFVVEQHQAALVTDSLKSSRPLTREVSSQSEIGTMGDSITYAKGASVVRMMDLTFGVDLFKNALRAYLQNNKQTGLGNPDALWKAIQDQIDQAENVTLKAPVSTIMDTWTTQPGYPIVSVTVNKGVLHVTQERFLLRNFFLDESPTNATWWVPLTWTTQSDPNFNDTSPKYWLSTEKDSVDIKVNSKDWIIFNVQSSGFYRVRYDLNGWKRIFKILNSNKFNEIHVLNRASIVDDLLNLGRAGYEDYQTVLDGLTYLKQETNYLPFKAALNGLDYMNKRFMGREKHYLLKKYILSLIDDRRKTLGYEDREDDDRLTILLRHELNKWACNLDDESCIITYMDKFKKWKADASVPIKPNERPTAYCVAIRHGTSEDWDFLWEKYFNSNYAADQTVILRALGCTLDTKIMERYLWFAISDYESWRIRKQDSTSVFSAVYNSGLVGAEYILEFVEKYYEDMEKYYNGQDTIATILNGASQRFSTPQLVEKFQKFLERHKTKLAPIYKSLESSLNTAQYELKWYLPISQSIVHWIQGGSEYRLPTNILPRKYFVSVTPHLEIGNFTFDGNVRIEADVVQETNRIILHTAEIKVHMATVTANEEDVEIVDQKEVKPYDFYVIDVSKNLPAGAVLTIEIAYEGHLNASELRGFYKSSYMKDTGETRWLAATHLEPVGARKMFPCFDEPGMKAVFTVQVNVPPGYHPISNTKWRTVDNSNDDFMQYTFFETVKMSTYLVALVVSDFELKSAGQLNKVDLGVYARPNAINQTEYAALVIPPLVNFFEQTLKHKYQMRKLDMIALPDFPSGAGENWGLITYRETNLLYDDDHSPFTSKQTIRNVIAHELSHQWFGNLVTLAWWKYLWLNEGFARYFEYYAPAHAFNDTTLENQFVVGEVHTALSADGSRSVHALNHDVYTPTEIRGRFSTISYAKGASILRMIEKSYGSTVFYEALSDYLDDRQYDVATPEDLYKALQAQVRKAGIQDNVTTILDTWTRQPGCPIVHVTVDELNNVNLEQERFFLEKREEDEPDDTVWNIPITWTPLDDDRTDYLNTTPAFWMTTKRMNEAFESSSHFIVNVQQSGYYRVNYNENHWEKLISYLQYNFSLIHEINRAALIDDVMNFARADYISYETAISATMYLQREDDYLPWRAFYNNLPYLKNRFRGRGIEDLYKTYLTSLIQPLYERLNFVDGRDDDDLTKLLRMHTRKWACELDIGDCKVRAKRYFQNKLSFRIEIPPIYRSVVYCTAMQTDATENTYNILWEEYLNSTVTTDTVVILNSLACSQNKDVLEKLLREAITEDSSIRYQDSARMFSNVYDASLNGTEFVMGFIDKYYDDMQKYYGGYVQIESIVSSLASRISTYNLYKQYQDLLNKLVKREFAFDKSVRSFMTKVEYEFDWYDRKVPIIFEKLDNMFSSEVYRLPNTLHPEYYNIHLEPNMEEGTFEGEVQIYMRVKKETTAVVLNVQNIKYHSIKVYRNYKIDNDNPDVMEVPLQNYKEYRALQQLRIYLQQPANTDYLMAEIKFSGTLNDDMKGFYRSFYKDSNGEHHWLATTQFEPTYARRAFPCFDEPAFKSKFIINIKRPNHYKTLSNMPILYNQTEGNYTRDRFATNNIDMSPYLVAFIVSEFERADESEEFLNVWSRREIAMHGQFAQDTGKSLIYALQNFTKIDYKFPKLDLVAVPDFEMGAMENWGLATFREYALFFDAEEATASQEKYVITIIAHELAHMWFGNLVTCEWWEYVWLNEGFAQYFEYFASDMIQPDYKFMHQFVVYELQPALLKDASASTHPMTNPVETPEEISGVFDYVAYAKSASVLRMIFNVFKPSVQAMAISTYLHDYSGKKELEKPGTVRPEYLWESFNLYGSIIIDYKNVSISEVMSTWTDQPGYPVVNAVLSGDTLTLTQKRFLLNEWIEPPEKRRYNHTFYWVPIDIVTSLEPYRISVDNKGWLGPEAKTFYINPTNFWFIVNREQNGFYRVNYDVASWKQLIDTLNSIRFESIHVLNRAQIIDDLFNLARATHVEYELLMDATKYLMRERSHLPWKAFFNGLSYVYERFERFKDVEEHLTKYVLRLMSGIYDTLGFEDQEKDEHLDKLNRELVLQWACKLRKPECTKKSKDLFAAWRGDTSKRIPRNARAAVYCTAIRDGTTEDWKFLWQKYQETNFASEKKMFISALGCSADATNLQTYLRTAVEEYNIPNATFRKQDVAAVFSSVYSASQLGVNVVLDFLINNINDIVDKIGNWDKITPLFHNMASHISDAKQYEKLKKFAESYMDINFPDIKPKLDPAITTAKINLMWYDRNRGVILQWMLNEEDQENIKPTEKPDKDDNGSTMYRFSNHVSLVQPNACSSRSFSDPTLVARYRCQAKSHSLCPPTRMAVQ</sequence>
<evidence type="ECO:0000256" key="1">
    <source>
        <dbReference type="ARBA" id="ARBA00000098"/>
    </source>
</evidence>
<keyword evidence="14 23" id="KW-0862">Zinc</keyword>
<evidence type="ECO:0000256" key="18">
    <source>
        <dbReference type="ARBA" id="ARBA00023136"/>
    </source>
</evidence>
<name>A0A026VYW9_OOCBI</name>
<evidence type="ECO:0000256" key="25">
    <source>
        <dbReference type="SAM" id="SignalP"/>
    </source>
</evidence>
<feature type="domain" description="Peptidase M1 membrane alanine aminopeptidase" evidence="26">
    <location>
        <begin position="2652"/>
        <end position="2882"/>
    </location>
</feature>
<evidence type="ECO:0000256" key="6">
    <source>
        <dbReference type="ARBA" id="ARBA00015611"/>
    </source>
</evidence>
<evidence type="ECO:0000256" key="19">
    <source>
        <dbReference type="ARBA" id="ARBA00023157"/>
    </source>
</evidence>
<feature type="domain" description="Aminopeptidase N-like N-terminal" evidence="28">
    <location>
        <begin position="2427"/>
        <end position="2619"/>
    </location>
</feature>
<dbReference type="GO" id="GO:0098552">
    <property type="term" value="C:side of membrane"/>
    <property type="evidence" value="ECO:0007669"/>
    <property type="project" value="UniProtKB-KW"/>
</dbReference>
<feature type="active site" description="Proton acceptor" evidence="22">
    <location>
        <position position="962"/>
    </location>
</feature>
<evidence type="ECO:0000256" key="14">
    <source>
        <dbReference type="ARBA" id="ARBA00022833"/>
    </source>
</evidence>
<evidence type="ECO:0000256" key="17">
    <source>
        <dbReference type="ARBA" id="ARBA00023049"/>
    </source>
</evidence>
<comment type="similarity">
    <text evidence="4">Belongs to the peptidase M1 family.</text>
</comment>
<evidence type="ECO:0000256" key="13">
    <source>
        <dbReference type="ARBA" id="ARBA00022801"/>
    </source>
</evidence>
<dbReference type="GO" id="GO:0043171">
    <property type="term" value="P:peptide catabolic process"/>
    <property type="evidence" value="ECO:0007669"/>
    <property type="project" value="TreeGrafter"/>
</dbReference>
<keyword evidence="15" id="KW-0735">Signal-anchor</keyword>
<dbReference type="Pfam" id="PF01433">
    <property type="entry name" value="Peptidase_M1"/>
    <property type="match status" value="3"/>
</dbReference>
<dbReference type="FunFam" id="2.60.40.1730:FF:000013">
    <property type="entry name" value="Aminopeptidase"/>
    <property type="match status" value="1"/>
</dbReference>
<dbReference type="InterPro" id="IPR045357">
    <property type="entry name" value="Aminopeptidase_N-like_N"/>
</dbReference>
<evidence type="ECO:0000256" key="24">
    <source>
        <dbReference type="PIRSR" id="PIRSR634016-4"/>
    </source>
</evidence>
<dbReference type="CDD" id="cd09601">
    <property type="entry name" value="M1_APN-Q_like"/>
    <property type="match status" value="4"/>
</dbReference>
<evidence type="ECO:0000256" key="5">
    <source>
        <dbReference type="ARBA" id="ARBA00012564"/>
    </source>
</evidence>
<dbReference type="PANTHER" id="PTHR11533">
    <property type="entry name" value="PROTEASE M1 ZINC METALLOPROTEASE"/>
    <property type="match status" value="1"/>
</dbReference>
<evidence type="ECO:0000256" key="9">
    <source>
        <dbReference type="ARBA" id="ARBA00022670"/>
    </source>
</evidence>
<feature type="domain" description="ERAP1-like C-terminal" evidence="27">
    <location>
        <begin position="2964"/>
        <end position="3272"/>
    </location>
</feature>
<protein>
    <recommendedName>
        <fullName evidence="6">Aminopeptidase N</fullName>
        <ecNumber evidence="5">3.4.11.2</ecNumber>
    </recommendedName>
</protein>
<evidence type="ECO:0000256" key="23">
    <source>
        <dbReference type="PIRSR" id="PIRSR634016-3"/>
    </source>
</evidence>
<dbReference type="Pfam" id="PF17900">
    <property type="entry name" value="Peptidase_M1_N"/>
    <property type="match status" value="4"/>
</dbReference>
<dbReference type="SUPFAM" id="SSF55486">
    <property type="entry name" value="Metalloproteases ('zincins'), catalytic domain"/>
    <property type="match status" value="4"/>
</dbReference>
<evidence type="ECO:0000259" key="26">
    <source>
        <dbReference type="Pfam" id="PF01433"/>
    </source>
</evidence>
<evidence type="ECO:0000256" key="22">
    <source>
        <dbReference type="PIRSR" id="PIRSR634016-1"/>
    </source>
</evidence>
<dbReference type="Proteomes" id="UP000053097">
    <property type="component" value="Unassembled WGS sequence"/>
</dbReference>
<reference evidence="29 30" key="1">
    <citation type="journal article" date="2014" name="Curr. Biol.">
        <title>The genome of the clonal raider ant Cerapachys biroi.</title>
        <authorList>
            <person name="Oxley P.R."/>
            <person name="Ji L."/>
            <person name="Fetter-Pruneda I."/>
            <person name="McKenzie S.K."/>
            <person name="Li C."/>
            <person name="Hu H."/>
            <person name="Zhang G."/>
            <person name="Kronauer D.J."/>
        </authorList>
    </citation>
    <scope>NUCLEOTIDE SEQUENCE [LARGE SCALE GENOMIC DNA]</scope>
</reference>
<evidence type="ECO:0000256" key="2">
    <source>
        <dbReference type="ARBA" id="ARBA00004606"/>
    </source>
</evidence>
<dbReference type="EMBL" id="KK107589">
    <property type="protein sequence ID" value="EZA48631.1"/>
    <property type="molecule type" value="Genomic_DNA"/>
</dbReference>
<feature type="domain" description="Aminopeptidase N-like N-terminal" evidence="28">
    <location>
        <begin position="669"/>
        <end position="859"/>
    </location>
</feature>
<feature type="domain" description="Peptidase M1 membrane alanine aminopeptidase" evidence="26">
    <location>
        <begin position="1778"/>
        <end position="1993"/>
    </location>
</feature>
<proteinExistence type="inferred from homology"/>
<evidence type="ECO:0000313" key="30">
    <source>
        <dbReference type="Proteomes" id="UP000053097"/>
    </source>
</evidence>
<dbReference type="Gene3D" id="3.30.2010.30">
    <property type="match status" value="1"/>
</dbReference>
<dbReference type="GO" id="GO:0006508">
    <property type="term" value="P:proteolysis"/>
    <property type="evidence" value="ECO:0007669"/>
    <property type="project" value="UniProtKB-KW"/>
</dbReference>
<keyword evidence="12 25" id="KW-0732">Signal</keyword>
<feature type="site" description="Transition state stabilizer" evidence="24">
    <location>
        <position position="1047"/>
    </location>
</feature>
<comment type="subcellular location">
    <subcellularLocation>
        <location evidence="3">Cell membrane</location>
        <topology evidence="3">Lipid-anchor</topology>
        <topology evidence="3">GPI-anchor</topology>
    </subcellularLocation>
    <subcellularLocation>
        <location evidence="2">Membrane</location>
        <topology evidence="2">Single-pass type II membrane protein</topology>
    </subcellularLocation>
</comment>
<comment type="catalytic activity">
    <reaction evidence="1">
        <text>Release of an N-terminal amino acid, Xaa-|-Yaa- from a peptide, amide or arylamide. Xaa is preferably Ala, but may be most amino acids including Pro (slow action). When a terminal hydrophobic residue is followed by a prolyl residue, the two may be released as an intact Xaa-Pro dipeptide.</text>
        <dbReference type="EC" id="3.4.11.2"/>
    </reaction>
</comment>
<keyword evidence="17" id="KW-0482">Metalloprotease</keyword>
<dbReference type="GO" id="GO:0042277">
    <property type="term" value="F:peptide binding"/>
    <property type="evidence" value="ECO:0007669"/>
    <property type="project" value="TreeGrafter"/>
</dbReference>
<dbReference type="InterPro" id="IPR034016">
    <property type="entry name" value="M1_APN-typ"/>
</dbReference>
<dbReference type="SUPFAM" id="SSF63737">
    <property type="entry name" value="Leukotriene A4 hydrolase N-terminal domain"/>
    <property type="match status" value="4"/>
</dbReference>
<dbReference type="InterPro" id="IPR014782">
    <property type="entry name" value="Peptidase_M1_dom"/>
</dbReference>
<dbReference type="OMA" id="HRTDMSA"/>
<keyword evidence="29" id="KW-0031">Aminopeptidase</keyword>
<evidence type="ECO:0000256" key="3">
    <source>
        <dbReference type="ARBA" id="ARBA00004609"/>
    </source>
</evidence>
<dbReference type="EC" id="3.4.11.2" evidence="5"/>
<feature type="domain" description="Aminopeptidase N-like N-terminal" evidence="28">
    <location>
        <begin position="1550"/>
        <end position="1736"/>
    </location>
</feature>
<dbReference type="GO" id="GO:0005886">
    <property type="term" value="C:plasma membrane"/>
    <property type="evidence" value="ECO:0007669"/>
    <property type="project" value="UniProtKB-SubCell"/>
</dbReference>
<evidence type="ECO:0000256" key="8">
    <source>
        <dbReference type="ARBA" id="ARBA00022622"/>
    </source>
</evidence>
<keyword evidence="19" id="KW-1015">Disulfide bond</keyword>
<keyword evidence="21" id="KW-0449">Lipoprotein</keyword>
<evidence type="ECO:0000256" key="21">
    <source>
        <dbReference type="ARBA" id="ARBA00023288"/>
    </source>
</evidence>
<dbReference type="GO" id="GO:0070006">
    <property type="term" value="F:metalloaminopeptidase activity"/>
    <property type="evidence" value="ECO:0007669"/>
    <property type="project" value="TreeGrafter"/>
</dbReference>
<feature type="signal peptide" evidence="25">
    <location>
        <begin position="1"/>
        <end position="18"/>
    </location>
</feature>
<evidence type="ECO:0000256" key="15">
    <source>
        <dbReference type="ARBA" id="ARBA00022968"/>
    </source>
</evidence>
<feature type="binding site" evidence="23">
    <location>
        <position position="965"/>
    </location>
    <ligand>
        <name>Zn(2+)</name>
        <dbReference type="ChEBI" id="CHEBI:29105"/>
        <note>catalytic</note>
    </ligand>
</feature>
<gene>
    <name evidence="29" type="ORF">X777_13605</name>
</gene>
<feature type="domain" description="ERAP1-like C-terminal" evidence="27">
    <location>
        <begin position="1195"/>
        <end position="1516"/>
    </location>
</feature>
<feature type="chain" id="PRO_5001540713" description="Aminopeptidase N" evidence="25">
    <location>
        <begin position="19"/>
        <end position="3380"/>
    </location>
</feature>
<keyword evidence="13" id="KW-0378">Hydrolase</keyword>
<dbReference type="InterPro" id="IPR050344">
    <property type="entry name" value="Peptidase_M1_aminopeptidases"/>
</dbReference>
<keyword evidence="9" id="KW-0645">Protease</keyword>
<keyword evidence="10" id="KW-0812">Transmembrane</keyword>
<dbReference type="GO" id="GO:0016285">
    <property type="term" value="F:alanyl aminopeptidase activity"/>
    <property type="evidence" value="ECO:0007669"/>
    <property type="project" value="UniProtKB-EC"/>
</dbReference>
<evidence type="ECO:0000256" key="7">
    <source>
        <dbReference type="ARBA" id="ARBA00022475"/>
    </source>
</evidence>
<keyword evidence="7" id="KW-1003">Cell membrane</keyword>
<dbReference type="Gene3D" id="1.25.50.20">
    <property type="match status" value="4"/>
</dbReference>
<feature type="binding site" evidence="23">
    <location>
        <position position="984"/>
    </location>
    <ligand>
        <name>Zn(2+)</name>
        <dbReference type="ChEBI" id="CHEBI:29105"/>
        <note>catalytic</note>
    </ligand>
</feature>
<dbReference type="FunFam" id="1.25.50.20:FF:000001">
    <property type="entry name" value="Aminopeptidase"/>
    <property type="match status" value="3"/>
</dbReference>
<feature type="domain" description="ERAP1-like C-terminal" evidence="27">
    <location>
        <begin position="2074"/>
        <end position="2387"/>
    </location>
</feature>
<feature type="binding site" evidence="23">
    <location>
        <position position="961"/>
    </location>
    <ligand>
        <name>Zn(2+)</name>
        <dbReference type="ChEBI" id="CHEBI:29105"/>
        <note>catalytic</note>
    </ligand>
</feature>
<keyword evidence="20" id="KW-0325">Glycoprotein</keyword>
<feature type="domain" description="Aminopeptidase N-like N-terminal" evidence="28">
    <location>
        <begin position="51"/>
        <end position="244"/>
    </location>
</feature>
<comment type="cofactor">
    <cofactor evidence="23">
        <name>Zn(2+)</name>
        <dbReference type="ChEBI" id="CHEBI:29105"/>
    </cofactor>
    <text evidence="23">Binds 1 zinc ion per subunit.</text>
</comment>
<dbReference type="PANTHER" id="PTHR11533:SF290">
    <property type="entry name" value="AMINOPEPTIDASE"/>
    <property type="match status" value="1"/>
</dbReference>
<dbReference type="InterPro" id="IPR027268">
    <property type="entry name" value="Peptidase_M4/M1_CTD_sf"/>
</dbReference>
<dbReference type="FunFam" id="2.60.40.1730:FF:000012">
    <property type="entry name" value="Aminopeptidase N"/>
    <property type="match status" value="3"/>
</dbReference>
<dbReference type="GO" id="GO:0005615">
    <property type="term" value="C:extracellular space"/>
    <property type="evidence" value="ECO:0007669"/>
    <property type="project" value="TreeGrafter"/>
</dbReference>
<evidence type="ECO:0000256" key="20">
    <source>
        <dbReference type="ARBA" id="ARBA00023180"/>
    </source>
</evidence>
<dbReference type="InterPro" id="IPR001930">
    <property type="entry name" value="Peptidase_M1"/>
</dbReference>
<dbReference type="Gene3D" id="2.60.40.1910">
    <property type="match status" value="4"/>
</dbReference>
<dbReference type="InterPro" id="IPR024571">
    <property type="entry name" value="ERAP1-like_C_dom"/>
</dbReference>